<evidence type="ECO:0000256" key="1">
    <source>
        <dbReference type="ARBA" id="ARBA00004141"/>
    </source>
</evidence>
<evidence type="ECO:0000256" key="4">
    <source>
        <dbReference type="ARBA" id="ARBA00023136"/>
    </source>
</evidence>
<evidence type="ECO:0000256" key="3">
    <source>
        <dbReference type="ARBA" id="ARBA00022989"/>
    </source>
</evidence>
<dbReference type="Proteomes" id="UP000004030">
    <property type="component" value="Unassembled WGS sequence"/>
</dbReference>
<dbReference type="eggNOG" id="COG0842">
    <property type="taxonomic scope" value="Bacteria"/>
</dbReference>
<comment type="similarity">
    <text evidence="5">Belongs to the ABC-2 integral membrane protein family.</text>
</comment>
<feature type="transmembrane region" description="Helical" evidence="5">
    <location>
        <begin position="102"/>
        <end position="120"/>
    </location>
</feature>
<evidence type="ECO:0000256" key="2">
    <source>
        <dbReference type="ARBA" id="ARBA00022692"/>
    </source>
</evidence>
<dbReference type="EMBL" id="AGFM01000010">
    <property type="protein sequence ID" value="EHJ62047.1"/>
    <property type="molecule type" value="Genomic_DNA"/>
</dbReference>
<evidence type="ECO:0000313" key="7">
    <source>
        <dbReference type="EMBL" id="EHJ62047.1"/>
    </source>
</evidence>
<feature type="domain" description="ABC transmembrane type-2" evidence="6">
    <location>
        <begin position="96"/>
        <end position="329"/>
    </location>
</feature>
<dbReference type="PATRIC" id="fig|1088721.3.peg.958"/>
<dbReference type="GO" id="GO:0140359">
    <property type="term" value="F:ABC-type transporter activity"/>
    <property type="evidence" value="ECO:0007669"/>
    <property type="project" value="InterPro"/>
</dbReference>
<feature type="transmembrane region" description="Helical" evidence="5">
    <location>
        <begin position="132"/>
        <end position="158"/>
    </location>
</feature>
<dbReference type="AlphaFoldDB" id="G6E9E8"/>
<evidence type="ECO:0000256" key="5">
    <source>
        <dbReference type="RuleBase" id="RU361157"/>
    </source>
</evidence>
<dbReference type="PANTHER" id="PTHR43332">
    <property type="entry name" value="INNER MEMBRANE TRANSPORT PERMEASE YADH-RELATED"/>
    <property type="match status" value="1"/>
</dbReference>
<dbReference type="InterPro" id="IPR013525">
    <property type="entry name" value="ABC2_TM"/>
</dbReference>
<dbReference type="InterPro" id="IPR047817">
    <property type="entry name" value="ABC2_TM_bact-type"/>
</dbReference>
<feature type="transmembrane region" description="Helical" evidence="5">
    <location>
        <begin position="247"/>
        <end position="267"/>
    </location>
</feature>
<evidence type="ECO:0000313" key="8">
    <source>
        <dbReference type="Proteomes" id="UP000004030"/>
    </source>
</evidence>
<keyword evidence="3 5" id="KW-1133">Transmembrane helix</keyword>
<dbReference type="PANTHER" id="PTHR43332:SF1">
    <property type="entry name" value="TRANSPORT PERMEASE PROTEIN"/>
    <property type="match status" value="1"/>
</dbReference>
<accession>G6E9E8</accession>
<comment type="subcellular location">
    <subcellularLocation>
        <location evidence="5">Cell inner membrane</location>
        <topology evidence="5">Multi-pass membrane protein</topology>
    </subcellularLocation>
    <subcellularLocation>
        <location evidence="1">Membrane</location>
        <topology evidence="1">Multi-pass membrane protein</topology>
    </subcellularLocation>
</comment>
<name>G6E9E8_9SPHN</name>
<organism evidence="7 8">
    <name type="scientific">Novosphingobium pentaromativorans US6-1</name>
    <dbReference type="NCBI Taxonomy" id="1088721"/>
    <lineage>
        <taxon>Bacteria</taxon>
        <taxon>Pseudomonadati</taxon>
        <taxon>Pseudomonadota</taxon>
        <taxon>Alphaproteobacteria</taxon>
        <taxon>Sphingomonadales</taxon>
        <taxon>Sphingomonadaceae</taxon>
        <taxon>Novosphingobium</taxon>
    </lineage>
</organism>
<gene>
    <name evidence="7" type="ORF">NSU_0969</name>
</gene>
<keyword evidence="2 5" id="KW-0812">Transmembrane</keyword>
<dbReference type="InterPro" id="IPR000412">
    <property type="entry name" value="ABC_2_transport"/>
</dbReference>
<feature type="transmembrane region" description="Helical" evidence="5">
    <location>
        <begin position="179"/>
        <end position="205"/>
    </location>
</feature>
<protein>
    <recommendedName>
        <fullName evidence="5">Transport permease protein</fullName>
    </recommendedName>
</protein>
<proteinExistence type="inferred from homology"/>
<dbReference type="GO" id="GO:0043190">
    <property type="term" value="C:ATP-binding cassette (ABC) transporter complex"/>
    <property type="evidence" value="ECO:0007669"/>
    <property type="project" value="InterPro"/>
</dbReference>
<keyword evidence="8" id="KW-1185">Reference proteome</keyword>
<keyword evidence="5" id="KW-0813">Transport</keyword>
<dbReference type="STRING" id="1088721.JI59_15285"/>
<reference evidence="7 8" key="1">
    <citation type="journal article" date="2012" name="J. Bacteriol.">
        <title>Genome sequence of benzo(a)pyrene-degrading bacterium Novosphingobium pentaromativorans US6-1.</title>
        <authorList>
            <person name="Luo Y.R."/>
            <person name="Kang S.G."/>
            <person name="Kim S.J."/>
            <person name="Kim M.R."/>
            <person name="Li N."/>
            <person name="Lee J.H."/>
            <person name="Kwon K.K."/>
        </authorList>
    </citation>
    <scope>NUCLEOTIDE SEQUENCE [LARGE SCALE GENOMIC DNA]</scope>
    <source>
        <strain evidence="7 8">US6-1</strain>
    </source>
</reference>
<evidence type="ECO:0000259" key="6">
    <source>
        <dbReference type="PROSITE" id="PS51012"/>
    </source>
</evidence>
<comment type="caution">
    <text evidence="7">The sequence shown here is derived from an EMBL/GenBank/DDBJ whole genome shotgun (WGS) entry which is preliminary data.</text>
</comment>
<keyword evidence="5" id="KW-1003">Cell membrane</keyword>
<dbReference type="Pfam" id="PF01061">
    <property type="entry name" value="ABC2_membrane"/>
    <property type="match status" value="1"/>
</dbReference>
<dbReference type="InterPro" id="IPR052522">
    <property type="entry name" value="ABC-2_transport_permease"/>
</dbReference>
<sequence length="337" mass="36698">MVSFSIRSSVQLIPNPSFARGDSEESPEKVPCRLPRKTAADSRRFMADQTNSTEMLTPAGIPQPRQFPTKGEPVIHQVNWVGLKTLYMKEVRRFFKVQTQTIWAPAITTLLFLVIFTVALGRGGREILGVNFATFVAPGLIVMGMMQNAFANASFSFLSGKIQGTIIDFLMPPLSEGELMLAMVAAAVTRAVLVGLALCAAMLLWPGVDLSVAHPWAVVWFGLMGSVFLALLGFISSIWAEKFDHNAAVTNFVIAPLSLLSGTFYVIDRLAPAFQAVSRANPFFYIISGFRFGFLGQSDIGDTNMAVLHSAIGIGVVNAVLAFVVYRVLRSGWKLKG</sequence>
<dbReference type="PRINTS" id="PR00164">
    <property type="entry name" value="ABC2TRNSPORT"/>
</dbReference>
<keyword evidence="4 5" id="KW-0472">Membrane</keyword>
<feature type="transmembrane region" description="Helical" evidence="5">
    <location>
        <begin position="217"/>
        <end position="240"/>
    </location>
</feature>
<dbReference type="PROSITE" id="PS51012">
    <property type="entry name" value="ABC_TM2"/>
    <property type="match status" value="1"/>
</dbReference>
<feature type="transmembrane region" description="Helical" evidence="5">
    <location>
        <begin position="306"/>
        <end position="329"/>
    </location>
</feature>